<dbReference type="AlphaFoldDB" id="A0A2J6T9I3"/>
<dbReference type="CDD" id="cd05471">
    <property type="entry name" value="pepsin_like"/>
    <property type="match status" value="1"/>
</dbReference>
<dbReference type="InterPro" id="IPR021109">
    <property type="entry name" value="Peptidase_aspartic_dom_sf"/>
</dbReference>
<keyword evidence="2" id="KW-1133">Transmembrane helix</keyword>
<gene>
    <name evidence="5" type="ORF">K444DRAFT_613227</name>
</gene>
<reference evidence="5 6" key="1">
    <citation type="submission" date="2016-04" db="EMBL/GenBank/DDBJ databases">
        <title>A degradative enzymes factory behind the ericoid mycorrhizal symbiosis.</title>
        <authorList>
            <consortium name="DOE Joint Genome Institute"/>
            <person name="Martino E."/>
            <person name="Morin E."/>
            <person name="Grelet G."/>
            <person name="Kuo A."/>
            <person name="Kohler A."/>
            <person name="Daghino S."/>
            <person name="Barry K."/>
            <person name="Choi C."/>
            <person name="Cichocki N."/>
            <person name="Clum A."/>
            <person name="Copeland A."/>
            <person name="Hainaut M."/>
            <person name="Haridas S."/>
            <person name="Labutti K."/>
            <person name="Lindquist E."/>
            <person name="Lipzen A."/>
            <person name="Khouja H.-R."/>
            <person name="Murat C."/>
            <person name="Ohm R."/>
            <person name="Olson A."/>
            <person name="Spatafora J."/>
            <person name="Veneault-Fourrey C."/>
            <person name="Henrissat B."/>
            <person name="Grigoriev I."/>
            <person name="Martin F."/>
            <person name="Perotto S."/>
        </authorList>
    </citation>
    <scope>NUCLEOTIDE SEQUENCE [LARGE SCALE GENOMIC DNA]</scope>
    <source>
        <strain evidence="5 6">E</strain>
    </source>
</reference>
<dbReference type="InterPro" id="IPR001461">
    <property type="entry name" value="Aspartic_peptidase_A1"/>
</dbReference>
<accession>A0A2J6T9I3</accession>
<dbReference type="STRING" id="1095630.A0A2J6T9I3"/>
<comment type="similarity">
    <text evidence="1">Belongs to the peptidase A1 family.</text>
</comment>
<dbReference type="InParanoid" id="A0A2J6T9I3"/>
<dbReference type="GeneID" id="36588382"/>
<dbReference type="PANTHER" id="PTHR47966:SF51">
    <property type="entry name" value="BETA-SITE APP-CLEAVING ENZYME, ISOFORM A-RELATED"/>
    <property type="match status" value="1"/>
</dbReference>
<evidence type="ECO:0000256" key="1">
    <source>
        <dbReference type="ARBA" id="ARBA00007447"/>
    </source>
</evidence>
<organism evidence="5 6">
    <name type="scientific">Hyaloscypha bicolor E</name>
    <dbReference type="NCBI Taxonomy" id="1095630"/>
    <lineage>
        <taxon>Eukaryota</taxon>
        <taxon>Fungi</taxon>
        <taxon>Dikarya</taxon>
        <taxon>Ascomycota</taxon>
        <taxon>Pezizomycotina</taxon>
        <taxon>Leotiomycetes</taxon>
        <taxon>Helotiales</taxon>
        <taxon>Hyaloscyphaceae</taxon>
        <taxon>Hyaloscypha</taxon>
        <taxon>Hyaloscypha bicolor</taxon>
    </lineage>
</organism>
<dbReference type="InterPro" id="IPR033121">
    <property type="entry name" value="PEPTIDASE_A1"/>
</dbReference>
<evidence type="ECO:0000256" key="3">
    <source>
        <dbReference type="SAM" id="SignalP"/>
    </source>
</evidence>
<name>A0A2J6T9I3_9HELO</name>
<dbReference type="PRINTS" id="PR00792">
    <property type="entry name" value="PEPSIN"/>
</dbReference>
<keyword evidence="5" id="KW-0378">Hydrolase</keyword>
<dbReference type="InterPro" id="IPR034164">
    <property type="entry name" value="Pepsin-like_dom"/>
</dbReference>
<dbReference type="GO" id="GO:0006508">
    <property type="term" value="P:proteolysis"/>
    <property type="evidence" value="ECO:0007669"/>
    <property type="project" value="UniProtKB-KW"/>
</dbReference>
<dbReference type="PANTHER" id="PTHR47966">
    <property type="entry name" value="BETA-SITE APP-CLEAVING ENZYME, ISOFORM A-RELATED"/>
    <property type="match status" value="1"/>
</dbReference>
<evidence type="ECO:0000259" key="4">
    <source>
        <dbReference type="PROSITE" id="PS51767"/>
    </source>
</evidence>
<keyword evidence="2" id="KW-0812">Transmembrane</keyword>
<dbReference type="SUPFAM" id="SSF50630">
    <property type="entry name" value="Acid proteases"/>
    <property type="match status" value="1"/>
</dbReference>
<feature type="transmembrane region" description="Helical" evidence="2">
    <location>
        <begin position="433"/>
        <end position="456"/>
    </location>
</feature>
<sequence length="551" mass="60170">MPRRWDLPPWQDLRVLIAFLFLPNVQSALGQVQSRSTYPAPIVVPSSESWDGNDGPWSTFVFQIGTPPQTVKLLPSTASYETWAIAPEGCQPGDPSNCHTLRGELYNYNTSSTWDPNLTNTSSQVYPLELEVPLGYTGKGRYGFDDVTFGYIGSGGLLVKNQSIAGIATKSYFMGLFGLTPRSKNFTSFNNPIPSFMQSLQSQSTIPSLSWSYTAGNQYRLGNVLGSLILGGYDSSRFVKNNLSFALDVDTEIAVGLQAITTGTGQSLLPSPITAISLDSTLPYIYLPIEACTQFESVFGLTWNDTAQLYLLTDSQHSALRSQNPSITFALGTPPYTVNITLPYAAFDLNASWPLVSSTTPYFPLRRAVNDTYVLGRTFFQEAYVIADYEAKSFSISQCKWDKPLLQNIVTILPPNSTNSTGTATTSNSLPTAAIAGISVGGAAIVVISILLLYLFHFKPRRQRVAELPTNTPPPALDQVQVLKAEMGDTSVASPILCEAEGTKHTPPVEIGEGERPIYELPAREVPASEINSVNEPREIIARRNHVFFKG</sequence>
<dbReference type="PROSITE" id="PS51767">
    <property type="entry name" value="PEPTIDASE_A1"/>
    <property type="match status" value="1"/>
</dbReference>
<keyword evidence="6" id="KW-1185">Reference proteome</keyword>
<dbReference type="Proteomes" id="UP000235371">
    <property type="component" value="Unassembled WGS sequence"/>
</dbReference>
<dbReference type="Gene3D" id="2.40.70.10">
    <property type="entry name" value="Acid Proteases"/>
    <property type="match status" value="2"/>
</dbReference>
<keyword evidence="2" id="KW-0472">Membrane</keyword>
<feature type="chain" id="PRO_5014349877" evidence="3">
    <location>
        <begin position="28"/>
        <end position="551"/>
    </location>
</feature>
<proteinExistence type="inferred from homology"/>
<feature type="domain" description="Peptidase A1" evidence="4">
    <location>
        <begin position="58"/>
        <end position="397"/>
    </location>
</feature>
<evidence type="ECO:0000313" key="5">
    <source>
        <dbReference type="EMBL" id="PMD59679.1"/>
    </source>
</evidence>
<dbReference type="GO" id="GO:0004190">
    <property type="term" value="F:aspartic-type endopeptidase activity"/>
    <property type="evidence" value="ECO:0007669"/>
    <property type="project" value="InterPro"/>
</dbReference>
<feature type="signal peptide" evidence="3">
    <location>
        <begin position="1"/>
        <end position="27"/>
    </location>
</feature>
<protein>
    <submittedName>
        <fullName evidence="5">Acid protease</fullName>
    </submittedName>
</protein>
<keyword evidence="5" id="KW-0645">Protease</keyword>
<dbReference type="RefSeq" id="XP_024736583.1">
    <property type="nucleotide sequence ID" value="XM_024880305.1"/>
</dbReference>
<dbReference type="GO" id="GO:0000324">
    <property type="term" value="C:fungal-type vacuole"/>
    <property type="evidence" value="ECO:0007669"/>
    <property type="project" value="TreeGrafter"/>
</dbReference>
<evidence type="ECO:0000313" key="6">
    <source>
        <dbReference type="Proteomes" id="UP000235371"/>
    </source>
</evidence>
<dbReference type="Pfam" id="PF00026">
    <property type="entry name" value="Asp"/>
    <property type="match status" value="1"/>
</dbReference>
<keyword evidence="3" id="KW-0732">Signal</keyword>
<evidence type="ECO:0000256" key="2">
    <source>
        <dbReference type="SAM" id="Phobius"/>
    </source>
</evidence>
<dbReference type="OrthoDB" id="4074350at2759"/>
<dbReference type="EMBL" id="KZ613813">
    <property type="protein sequence ID" value="PMD59679.1"/>
    <property type="molecule type" value="Genomic_DNA"/>
</dbReference>